<proteinExistence type="predicted"/>
<evidence type="ECO:0000313" key="5">
    <source>
        <dbReference type="Proteomes" id="UP000092654"/>
    </source>
</evidence>
<dbReference type="EMBL" id="CP011361">
    <property type="protein sequence ID" value="APC65614.1"/>
    <property type="molecule type" value="Genomic_DNA"/>
</dbReference>
<dbReference type="PANTHER" id="PTHR37829:SF3">
    <property type="entry name" value="PROTEIN JAYE-RELATED"/>
    <property type="match status" value="1"/>
</dbReference>
<reference evidence="2" key="3">
    <citation type="submission" date="2016-11" db="EMBL/GenBank/DDBJ databases">
        <title>Salimicrobium jeotgali MJ3, isolated from Myulchi jeot, a traditional Korean fermented seafood.</title>
        <authorList>
            <person name="Kim K.H."/>
            <person name="Jeon C.O."/>
            <person name="Jin H.M."/>
        </authorList>
    </citation>
    <scope>NUCLEOTIDE SEQUENCE</scope>
    <source>
        <strain evidence="2">MJ3</strain>
    </source>
</reference>
<dbReference type="Proteomes" id="UP000011746">
    <property type="component" value="Unassembled WGS sequence"/>
</dbReference>
<dbReference type="InterPro" id="IPR006949">
    <property type="entry name" value="Barrel_Baseplate_J-like"/>
</dbReference>
<dbReference type="Pfam" id="PF04865">
    <property type="entry name" value="Baseplate_J"/>
    <property type="match status" value="1"/>
</dbReference>
<dbReference type="AlphaFoldDB" id="K2G5I9"/>
<dbReference type="KEGG" id="sje:AAV35_012640"/>
<protein>
    <recommendedName>
        <fullName evidence="1">Baseplate protein J-like barrel domain-containing protein</fullName>
    </recommendedName>
</protein>
<dbReference type="PANTHER" id="PTHR37829">
    <property type="entry name" value="PHAGE-LIKE ELEMENT PBSX PROTEIN XKDT"/>
    <property type="match status" value="1"/>
</dbReference>
<accession>K2G5I9</accession>
<evidence type="ECO:0000313" key="3">
    <source>
        <dbReference type="EMBL" id="EKE30498.1"/>
    </source>
</evidence>
<dbReference type="EMBL" id="AMPQ01000045">
    <property type="protein sequence ID" value="EKE30498.1"/>
    <property type="molecule type" value="Genomic_DNA"/>
</dbReference>
<evidence type="ECO:0000259" key="1">
    <source>
        <dbReference type="Pfam" id="PF04865"/>
    </source>
</evidence>
<dbReference type="Proteomes" id="UP000092654">
    <property type="component" value="Chromosome"/>
</dbReference>
<sequence>MLNEKGFRRKTGSEIWDEIESDAKSQYGEQVNTGQKSVIGIILRIFSSTIIVLWEMIEKVYHSSFPSTSTGTSLDRLVKFKGMSRMLERESFGVIDITGTPGTFVDAGFPVSTSSDISFVTMEDVQLDDTGKTTAEIRAVKKGTRSNVKAGAITEIVEPVEHVTAVSNAEPTTGGRDRETDASLLARFQAFTESGSSSAESIESTLIEIPAVRSAIVEENTMMDATADGAPPKSLIPFVFGGTDDQVAEAIFSVKPGGIQSYGDTIHTVIDSQGKKHFIGFTRPLHIDVHVNVTLTTNEYFPSDGHERVRTSIVKYIGGADQDGTVYDGTELNEDVKHSKIIAKTFAVDGVDDVEVGLSTNGEFFEEENIPITTRQVAVTSFDKVVIS</sequence>
<name>K2G5I9_9BACI</name>
<dbReference type="RefSeq" id="WP_008592696.1">
    <property type="nucleotide sequence ID" value="NZ_AMPQ01000045.1"/>
</dbReference>
<evidence type="ECO:0000313" key="4">
    <source>
        <dbReference type="Proteomes" id="UP000011746"/>
    </source>
</evidence>
<keyword evidence="4" id="KW-1185">Reference proteome</keyword>
<feature type="domain" description="Baseplate protein J-like barrel" evidence="1">
    <location>
        <begin position="95"/>
        <end position="175"/>
    </location>
</feature>
<reference evidence="3 4" key="1">
    <citation type="journal article" date="2012" name="J. Bacteriol.">
        <title>Draft Genome Sequence of Salimicrobium sp. Strain MJ3, Isolated from Myulchi-Jeot, Korean Fermented Seafood.</title>
        <authorList>
            <person name="Lee S.H."/>
            <person name="Jung J.Y."/>
            <person name="Jeon C.O."/>
        </authorList>
    </citation>
    <scope>NUCLEOTIDE SEQUENCE [LARGE SCALE GENOMIC DNA]</scope>
    <source>
        <strain evidence="3 4">MJ3</strain>
    </source>
</reference>
<dbReference type="InterPro" id="IPR052399">
    <property type="entry name" value="Phage_Baseplate_Assmbl_Protein"/>
</dbReference>
<dbReference type="STRING" id="1230341.AAV35_012640"/>
<gene>
    <name evidence="2" type="ORF">AAV35_012640</name>
    <name evidence="3" type="ORF">MJ3_13694</name>
</gene>
<organism evidence="3 4">
    <name type="scientific">Salimicrobium jeotgali</name>
    <dbReference type="NCBI Taxonomy" id="1230341"/>
    <lineage>
        <taxon>Bacteria</taxon>
        <taxon>Bacillati</taxon>
        <taxon>Bacillota</taxon>
        <taxon>Bacilli</taxon>
        <taxon>Bacillales</taxon>
        <taxon>Bacillaceae</taxon>
        <taxon>Salimicrobium</taxon>
    </lineage>
</organism>
<dbReference type="OrthoDB" id="7904838at2"/>
<evidence type="ECO:0000313" key="2">
    <source>
        <dbReference type="EMBL" id="APC65614.1"/>
    </source>
</evidence>
<reference evidence="5" key="2">
    <citation type="submission" date="2015-06" db="EMBL/GenBank/DDBJ databases">
        <title>Salimicrobium jeotgali MJ3, isolated from Myulchi jeot, a traditional Korean fermented seafood.</title>
        <authorList>
            <person name="Kim K.H."/>
            <person name="Jeon C.O."/>
            <person name="Jin H.M."/>
        </authorList>
    </citation>
    <scope>NUCLEOTIDE SEQUENCE [LARGE SCALE GENOMIC DNA]</scope>
    <source>
        <strain evidence="5">MJ3</strain>
    </source>
</reference>
<dbReference type="eggNOG" id="COG3299">
    <property type="taxonomic scope" value="Bacteria"/>
</dbReference>